<protein>
    <submittedName>
        <fullName evidence="1">Uncharacterized protein</fullName>
    </submittedName>
</protein>
<evidence type="ECO:0000313" key="1">
    <source>
        <dbReference type="EMBL" id="KAK2647354.1"/>
    </source>
</evidence>
<sequence length="192" mass="22029">MNARLMKFKAKSTESTTKSDEQYSVTECMEALESLRDIDGDTFNKFIDRIVPCIEWRKAFLAMTEERKMQWLGGLTTVNHNNQDDSSNSLSDLEDEELELEALELASTLRRVEYFSILKKYHAIQKCIGDIDGTHVSAWAPTHTQNSYRGRKVQVTSNIMCACSFDMMFTFVFMCWEGTTNDSRVFLDAIGI</sequence>
<organism evidence="1 2">
    <name type="scientific">Dipteronia dyeriana</name>
    <dbReference type="NCBI Taxonomy" id="168575"/>
    <lineage>
        <taxon>Eukaryota</taxon>
        <taxon>Viridiplantae</taxon>
        <taxon>Streptophyta</taxon>
        <taxon>Embryophyta</taxon>
        <taxon>Tracheophyta</taxon>
        <taxon>Spermatophyta</taxon>
        <taxon>Magnoliopsida</taxon>
        <taxon>eudicotyledons</taxon>
        <taxon>Gunneridae</taxon>
        <taxon>Pentapetalae</taxon>
        <taxon>rosids</taxon>
        <taxon>malvids</taxon>
        <taxon>Sapindales</taxon>
        <taxon>Sapindaceae</taxon>
        <taxon>Hippocastanoideae</taxon>
        <taxon>Acereae</taxon>
        <taxon>Dipteronia</taxon>
    </lineage>
</organism>
<reference evidence="1" key="1">
    <citation type="journal article" date="2023" name="Plant J.">
        <title>Genome sequences and population genomics provide insights into the demographic history, inbreeding, and mutation load of two 'living fossil' tree species of Dipteronia.</title>
        <authorList>
            <person name="Feng Y."/>
            <person name="Comes H.P."/>
            <person name="Chen J."/>
            <person name="Zhu S."/>
            <person name="Lu R."/>
            <person name="Zhang X."/>
            <person name="Li P."/>
            <person name="Qiu J."/>
            <person name="Olsen K.M."/>
            <person name="Qiu Y."/>
        </authorList>
    </citation>
    <scope>NUCLEOTIDE SEQUENCE</scope>
    <source>
        <strain evidence="1">KIB01</strain>
    </source>
</reference>
<evidence type="ECO:0000313" key="2">
    <source>
        <dbReference type="Proteomes" id="UP001280121"/>
    </source>
</evidence>
<keyword evidence="2" id="KW-1185">Reference proteome</keyword>
<dbReference type="AlphaFoldDB" id="A0AAD9WXB7"/>
<dbReference type="EMBL" id="JANJYI010000005">
    <property type="protein sequence ID" value="KAK2647354.1"/>
    <property type="molecule type" value="Genomic_DNA"/>
</dbReference>
<comment type="caution">
    <text evidence="1">The sequence shown here is derived from an EMBL/GenBank/DDBJ whole genome shotgun (WGS) entry which is preliminary data.</text>
</comment>
<dbReference type="PANTHER" id="PTHR22930:SF259">
    <property type="entry name" value="OS08G0106900 PROTEIN"/>
    <property type="match status" value="1"/>
</dbReference>
<gene>
    <name evidence="1" type="ORF">Ddye_014843</name>
</gene>
<dbReference type="PANTHER" id="PTHR22930">
    <property type="match status" value="1"/>
</dbReference>
<accession>A0AAD9WXB7</accession>
<proteinExistence type="predicted"/>
<name>A0AAD9WXB7_9ROSI</name>
<dbReference type="InterPro" id="IPR045249">
    <property type="entry name" value="HARBI1-like"/>
</dbReference>
<dbReference type="Proteomes" id="UP001280121">
    <property type="component" value="Unassembled WGS sequence"/>
</dbReference>